<evidence type="ECO:0000313" key="1">
    <source>
        <dbReference type="EMBL" id="EFA4420902.1"/>
    </source>
</evidence>
<accession>A0A0F3T6N9</accession>
<proteinExistence type="predicted"/>
<name>A0A0F3T6N9_ECOLX</name>
<organism evidence="1 2">
    <name type="scientific">Escherichia coli</name>
    <dbReference type="NCBI Taxonomy" id="562"/>
    <lineage>
        <taxon>Bacteria</taxon>
        <taxon>Pseudomonadati</taxon>
        <taxon>Pseudomonadota</taxon>
        <taxon>Gammaproteobacteria</taxon>
        <taxon>Enterobacterales</taxon>
        <taxon>Enterobacteriaceae</taxon>
        <taxon>Escherichia</taxon>
    </lineage>
</organism>
<protein>
    <submittedName>
        <fullName evidence="1">Uncharacterized protein</fullName>
    </submittedName>
</protein>
<dbReference type="Pfam" id="PF06254">
    <property type="entry name" value="YdaT_toxin"/>
    <property type="match status" value="1"/>
</dbReference>
<gene>
    <name evidence="1" type="ORF">D3G36_24225</name>
</gene>
<dbReference type="Proteomes" id="UP000591371">
    <property type="component" value="Unassembled WGS sequence"/>
</dbReference>
<dbReference type="InterPro" id="IPR009364">
    <property type="entry name" value="YdaT-like"/>
</dbReference>
<dbReference type="RefSeq" id="WP_000705373.1">
    <property type="nucleotide sequence ID" value="NZ_BGBF01000020.1"/>
</dbReference>
<reference evidence="1 2" key="1">
    <citation type="submission" date="2019-03" db="EMBL/GenBank/DDBJ databases">
        <authorList>
            <consortium name="GenomeTrakr network: Whole genome sequencing for foodborne pathogen traceback"/>
        </authorList>
    </citation>
    <scope>NUCLEOTIDE SEQUENCE [LARGE SCALE GENOMIC DNA]</scope>
    <source>
        <strain evidence="1 2">PSU-1190</strain>
    </source>
</reference>
<comment type="caution">
    <text evidence="1">The sequence shown here is derived from an EMBL/GenBank/DDBJ whole genome shotgun (WGS) entry which is preliminary data.</text>
</comment>
<dbReference type="EMBL" id="AASATZ010000060">
    <property type="protein sequence ID" value="EFA4420902.1"/>
    <property type="molecule type" value="Genomic_DNA"/>
</dbReference>
<sequence>MKITPEQVCEALDAWVCRPGMTQEQATILITEAFWALKERPNIDVQRVTFDDGAVDQRALGVNRVKIFERWKSIDTRDKREKFTALIPAIMAAIRISDFRLYREITDGKSITYMIAGLNKEYGDVVESGLLFADPAVVERETDELIEKAIAFKRAYRQQYQHYFADKQISVWGSYEYRCATMG</sequence>
<evidence type="ECO:0000313" key="2">
    <source>
        <dbReference type="Proteomes" id="UP000591371"/>
    </source>
</evidence>
<dbReference type="AlphaFoldDB" id="A0A0F3T6N9"/>
<dbReference type="InterPro" id="IPR037042">
    <property type="entry name" value="YdaT-like_sf"/>
</dbReference>
<dbReference type="Gene3D" id="1.10.3600.10">
    <property type="entry name" value="Putative bacterial toxin ydaT"/>
    <property type="match status" value="1"/>
</dbReference>